<dbReference type="NCBIfam" id="NF002107">
    <property type="entry name" value="PRK00951.1-2"/>
    <property type="match status" value="1"/>
</dbReference>
<keyword evidence="6" id="KW-0963">Cytoplasm</keyword>
<dbReference type="CDD" id="cd07914">
    <property type="entry name" value="IGPD"/>
    <property type="match status" value="1"/>
</dbReference>
<evidence type="ECO:0000256" key="6">
    <source>
        <dbReference type="HAMAP-Rule" id="MF_00076"/>
    </source>
</evidence>
<comment type="catalytic activity">
    <reaction evidence="6 7">
        <text>D-erythro-1-(imidazol-4-yl)glycerol 3-phosphate = 3-(imidazol-4-yl)-2-oxopropyl phosphate + H2O</text>
        <dbReference type="Rhea" id="RHEA:11040"/>
        <dbReference type="ChEBI" id="CHEBI:15377"/>
        <dbReference type="ChEBI" id="CHEBI:57766"/>
        <dbReference type="ChEBI" id="CHEBI:58278"/>
        <dbReference type="EC" id="4.2.1.19"/>
    </reaction>
</comment>
<dbReference type="GO" id="GO:0005737">
    <property type="term" value="C:cytoplasm"/>
    <property type="evidence" value="ECO:0007669"/>
    <property type="project" value="UniProtKB-SubCell"/>
</dbReference>
<reference evidence="8 9" key="1">
    <citation type="journal article" date="2014" name="J. Infect. Dis.">
        <title>Molecular characterization of a novel botulinum neurotoxin type H gene.</title>
        <authorList>
            <person name="Dover N."/>
            <person name="Barash J.R."/>
            <person name="Hill K.K."/>
            <person name="Xie G."/>
            <person name="Arnon S.S."/>
        </authorList>
    </citation>
    <scope>NUCLEOTIDE SEQUENCE [LARGE SCALE GENOMIC DNA]</scope>
    <source>
        <strain evidence="8 9">IBCA10-7060</strain>
    </source>
</reference>
<dbReference type="NCBIfam" id="NF002112">
    <property type="entry name" value="PRK00951.2-2"/>
    <property type="match status" value="1"/>
</dbReference>
<dbReference type="PANTHER" id="PTHR23133">
    <property type="entry name" value="IMIDAZOLEGLYCEROL-PHOSPHATE DEHYDRATASE HIS7"/>
    <property type="match status" value="1"/>
</dbReference>
<dbReference type="InterPro" id="IPR038494">
    <property type="entry name" value="IGPD_sf"/>
</dbReference>
<dbReference type="GO" id="GO:0004424">
    <property type="term" value="F:imidazoleglycerol-phosphate dehydratase activity"/>
    <property type="evidence" value="ECO:0007669"/>
    <property type="project" value="UniProtKB-UniRule"/>
</dbReference>
<dbReference type="Pfam" id="PF00475">
    <property type="entry name" value="IGPD"/>
    <property type="match status" value="1"/>
</dbReference>
<dbReference type="Proteomes" id="UP000663464">
    <property type="component" value="Chromosome"/>
</dbReference>
<evidence type="ECO:0000256" key="1">
    <source>
        <dbReference type="ARBA" id="ARBA00005047"/>
    </source>
</evidence>
<sequence>MKETITKFYRKTSETEVKSEINLYGEGKYDIKTGIGFFDHMLNLMARHGLIDVKLEAKGDLQVDSHHTVEDVGIVLGESFKKALGDKKGIKRYGTSFVPMDEALASVSIDISGRPYIVCDFNFTVDKLGEMDIELVEEFLRVLAFNAGITLHARVLYGKNNHHMIEAVFKALGRAIREAVDRDERINGVMSTKGIL</sequence>
<dbReference type="FunFam" id="3.30.230.40:FF:000001">
    <property type="entry name" value="Imidazoleglycerol-phosphate dehydratase HisB"/>
    <property type="match status" value="1"/>
</dbReference>
<dbReference type="InterPro" id="IPR020565">
    <property type="entry name" value="ImidazoleglycerP_deHydtase_CS"/>
</dbReference>
<keyword evidence="3 6" id="KW-0028">Amino-acid biosynthesis</keyword>
<dbReference type="EMBL" id="CP069280">
    <property type="protein sequence ID" value="QRI55152.1"/>
    <property type="molecule type" value="Genomic_DNA"/>
</dbReference>
<dbReference type="InterPro" id="IPR000807">
    <property type="entry name" value="ImidazoleglycerolP_deHydtase"/>
</dbReference>
<comment type="subcellular location">
    <subcellularLocation>
        <location evidence="6 7">Cytoplasm</location>
    </subcellularLocation>
</comment>
<dbReference type="Gene3D" id="3.30.230.40">
    <property type="entry name" value="Imidazole glycerol phosphate dehydratase, domain 1"/>
    <property type="match status" value="2"/>
</dbReference>
<evidence type="ECO:0000313" key="9">
    <source>
        <dbReference type="Proteomes" id="UP000663464"/>
    </source>
</evidence>
<dbReference type="EC" id="4.2.1.19" evidence="6 7"/>
<dbReference type="NCBIfam" id="NF002114">
    <property type="entry name" value="PRK00951.2-4"/>
    <property type="match status" value="1"/>
</dbReference>
<dbReference type="GO" id="GO:0000105">
    <property type="term" value="P:L-histidine biosynthetic process"/>
    <property type="evidence" value="ECO:0007669"/>
    <property type="project" value="UniProtKB-UniRule"/>
</dbReference>
<dbReference type="FunFam" id="3.30.230.40:FF:000003">
    <property type="entry name" value="Imidazoleglycerol-phosphate dehydratase HisB"/>
    <property type="match status" value="1"/>
</dbReference>
<protein>
    <recommendedName>
        <fullName evidence="2 6">Imidazoleglycerol-phosphate dehydratase</fullName>
        <shortName evidence="6">IGPD</shortName>
        <ecNumber evidence="6 7">4.2.1.19</ecNumber>
    </recommendedName>
</protein>
<evidence type="ECO:0000256" key="7">
    <source>
        <dbReference type="RuleBase" id="RU000599"/>
    </source>
</evidence>
<dbReference type="PANTHER" id="PTHR23133:SF2">
    <property type="entry name" value="IMIDAZOLEGLYCEROL-PHOSPHATE DEHYDRATASE"/>
    <property type="match status" value="1"/>
</dbReference>
<keyword evidence="4 6" id="KW-0368">Histidine biosynthesis</keyword>
<dbReference type="PROSITE" id="PS00954">
    <property type="entry name" value="IGP_DEHYDRATASE_1"/>
    <property type="match status" value="1"/>
</dbReference>
<dbReference type="NCBIfam" id="NF002111">
    <property type="entry name" value="PRK00951.2-1"/>
    <property type="match status" value="1"/>
</dbReference>
<name>A0ABD7CPE6_CLOBO</name>
<gene>
    <name evidence="6 8" type="primary">hisB</name>
    <name evidence="8" type="ORF">JQS73_08660</name>
</gene>
<comment type="similarity">
    <text evidence="6 7">Belongs to the imidazoleglycerol-phosphate dehydratase family.</text>
</comment>
<dbReference type="PROSITE" id="PS00955">
    <property type="entry name" value="IGP_DEHYDRATASE_2"/>
    <property type="match status" value="1"/>
</dbReference>
<dbReference type="HAMAP" id="MF_00076">
    <property type="entry name" value="HisB"/>
    <property type="match status" value="1"/>
</dbReference>
<dbReference type="RefSeq" id="WP_041348673.1">
    <property type="nucleotide sequence ID" value="NZ_CP069280.1"/>
</dbReference>
<dbReference type="SUPFAM" id="SSF54211">
    <property type="entry name" value="Ribosomal protein S5 domain 2-like"/>
    <property type="match status" value="2"/>
</dbReference>
<dbReference type="AlphaFoldDB" id="A0ABD7CPE6"/>
<proteinExistence type="inferred from homology"/>
<accession>A0ABD7CPE6</accession>
<evidence type="ECO:0000256" key="2">
    <source>
        <dbReference type="ARBA" id="ARBA00016664"/>
    </source>
</evidence>
<evidence type="ECO:0000256" key="4">
    <source>
        <dbReference type="ARBA" id="ARBA00023102"/>
    </source>
</evidence>
<keyword evidence="5 6" id="KW-0456">Lyase</keyword>
<evidence type="ECO:0000256" key="3">
    <source>
        <dbReference type="ARBA" id="ARBA00022605"/>
    </source>
</evidence>
<dbReference type="InterPro" id="IPR020568">
    <property type="entry name" value="Ribosomal_Su5_D2-typ_SF"/>
</dbReference>
<evidence type="ECO:0000313" key="8">
    <source>
        <dbReference type="EMBL" id="QRI55152.1"/>
    </source>
</evidence>
<comment type="pathway">
    <text evidence="1 6 7">Amino-acid biosynthesis; L-histidine biosynthesis; L-histidine from 5-phospho-alpha-D-ribose 1-diphosphate: step 6/9.</text>
</comment>
<organism evidence="8 9">
    <name type="scientific">Clostridium botulinum</name>
    <dbReference type="NCBI Taxonomy" id="1491"/>
    <lineage>
        <taxon>Bacteria</taxon>
        <taxon>Bacillati</taxon>
        <taxon>Bacillota</taxon>
        <taxon>Clostridia</taxon>
        <taxon>Eubacteriales</taxon>
        <taxon>Clostridiaceae</taxon>
        <taxon>Clostridium</taxon>
    </lineage>
</organism>
<evidence type="ECO:0000256" key="5">
    <source>
        <dbReference type="ARBA" id="ARBA00023239"/>
    </source>
</evidence>